<reference evidence="1 2" key="1">
    <citation type="submission" date="2018-06" db="EMBL/GenBank/DDBJ databases">
        <title>Comparative genomics reveals the genomic features of Rhizophagus irregularis, R. cerebriforme, R. diaphanum and Gigaspora rosea, and their symbiotic lifestyle signature.</title>
        <authorList>
            <person name="Morin E."/>
            <person name="San Clemente H."/>
            <person name="Chen E.C.H."/>
            <person name="De La Providencia I."/>
            <person name="Hainaut M."/>
            <person name="Kuo A."/>
            <person name="Kohler A."/>
            <person name="Murat C."/>
            <person name="Tang N."/>
            <person name="Roy S."/>
            <person name="Loubradou J."/>
            <person name="Henrissat B."/>
            <person name="Grigoriev I.V."/>
            <person name="Corradi N."/>
            <person name="Roux C."/>
            <person name="Martin F.M."/>
        </authorList>
    </citation>
    <scope>NUCLEOTIDE SEQUENCE [LARGE SCALE GENOMIC DNA]</scope>
    <source>
        <strain evidence="1 2">DAOM 227022</strain>
    </source>
</reference>
<evidence type="ECO:0000313" key="2">
    <source>
        <dbReference type="Proteomes" id="UP000265703"/>
    </source>
</evidence>
<accession>A0A397SLZ0</accession>
<keyword evidence="2" id="KW-1185">Reference proteome</keyword>
<protein>
    <recommendedName>
        <fullName evidence="3">F-box domain-containing protein</fullName>
    </recommendedName>
</protein>
<dbReference type="InterPro" id="IPR032675">
    <property type="entry name" value="LRR_dom_sf"/>
</dbReference>
<evidence type="ECO:0008006" key="3">
    <source>
        <dbReference type="Google" id="ProtNLM"/>
    </source>
</evidence>
<dbReference type="Proteomes" id="UP000265703">
    <property type="component" value="Unassembled WGS sequence"/>
</dbReference>
<name>A0A397SLZ0_9GLOM</name>
<proteinExistence type="predicted"/>
<dbReference type="AlphaFoldDB" id="A0A397SLZ0"/>
<dbReference type="OrthoDB" id="2310386at2759"/>
<organism evidence="1 2">
    <name type="scientific">Glomus cerebriforme</name>
    <dbReference type="NCBI Taxonomy" id="658196"/>
    <lineage>
        <taxon>Eukaryota</taxon>
        <taxon>Fungi</taxon>
        <taxon>Fungi incertae sedis</taxon>
        <taxon>Mucoromycota</taxon>
        <taxon>Glomeromycotina</taxon>
        <taxon>Glomeromycetes</taxon>
        <taxon>Glomerales</taxon>
        <taxon>Glomeraceae</taxon>
        <taxon>Glomus</taxon>
    </lineage>
</organism>
<dbReference type="Gene3D" id="3.80.10.10">
    <property type="entry name" value="Ribonuclease Inhibitor"/>
    <property type="match status" value="1"/>
</dbReference>
<evidence type="ECO:0000313" key="1">
    <source>
        <dbReference type="EMBL" id="RIA83604.1"/>
    </source>
</evidence>
<comment type="caution">
    <text evidence="1">The sequence shown here is derived from an EMBL/GenBank/DDBJ whole genome shotgun (WGS) entry which is preliminary data.</text>
</comment>
<gene>
    <name evidence="1" type="ORF">C1645_833540</name>
</gene>
<dbReference type="EMBL" id="QKYT01000556">
    <property type="protein sequence ID" value="RIA83604.1"/>
    <property type="molecule type" value="Genomic_DNA"/>
</dbReference>
<sequence length="467" mass="55091">MLQLPADCLNEIFEKLEDDGVTLHSCLFVNRFWCEISVRIFWRTIRNYNTLIACLPIESKENLFRKKIITSNSISKYPMFNYPSFCKFLSIDKINYNIELFLKQQEFISLQNLNDYISLVTEEILRLLMSQMSSLKKLEFFNLSSRSNIVFISYPGASECLKDLSELYCYSDIRPEFFYQLSQICHHIQSLDILFKRIITNGLTNLISVQKNLKNLHIFQSYDCEDIRDIITSLTKIPNTLIKLNLFGGQHYIPLSFISKFTNLQEIILSFQNNDSFEDFKQLQNVTFSYLQVLIIHDECPRNELLIKFLEINGKNLKEFYINKSNDLLNIAIIKFCPNLRILFTGLTNNELELLKLFLENLQYLESIKICCKGYFSEKILFDIIIKYSPKTFYELKLNYSYNTSSILQPEELESFLISWKNRIPQKSFSLIIFDNEAYTLNMNDENKEIIKKYIELGVIRNLEILG</sequence>
<dbReference type="SUPFAM" id="SSF52047">
    <property type="entry name" value="RNI-like"/>
    <property type="match status" value="1"/>
</dbReference>